<evidence type="ECO:0000313" key="3">
    <source>
        <dbReference type="Proteomes" id="UP000670092"/>
    </source>
</evidence>
<reference evidence="2 3" key="1">
    <citation type="submission" date="2021-01" db="EMBL/GenBank/DDBJ databases">
        <title>Chromosome-level genome assembly of a human fungal pathogen reveals clustering of transcriptionally co-regulated genes.</title>
        <authorList>
            <person name="Voorhies M."/>
            <person name="Cohen S."/>
            <person name="Shea T.P."/>
            <person name="Petrus S."/>
            <person name="Munoz J.F."/>
            <person name="Poplawski S."/>
            <person name="Goldman W.E."/>
            <person name="Michael T."/>
            <person name="Cuomo C.A."/>
            <person name="Sil A."/>
            <person name="Beyhan S."/>
        </authorList>
    </citation>
    <scope>NUCLEOTIDE SEQUENCE [LARGE SCALE GENOMIC DNA]</scope>
    <source>
        <strain evidence="2 3">G184AR</strain>
    </source>
</reference>
<gene>
    <name evidence="2" type="ORF">I7I52_02595</name>
</gene>
<proteinExistence type="predicted"/>
<organism evidence="2 3">
    <name type="scientific">Ajellomyces capsulatus</name>
    <name type="common">Darling's disease fungus</name>
    <name type="synonym">Histoplasma capsulatum</name>
    <dbReference type="NCBI Taxonomy" id="5037"/>
    <lineage>
        <taxon>Eukaryota</taxon>
        <taxon>Fungi</taxon>
        <taxon>Dikarya</taxon>
        <taxon>Ascomycota</taxon>
        <taxon>Pezizomycotina</taxon>
        <taxon>Eurotiomycetes</taxon>
        <taxon>Eurotiomycetidae</taxon>
        <taxon>Onygenales</taxon>
        <taxon>Ajellomycetaceae</taxon>
        <taxon>Histoplasma</taxon>
    </lineage>
</organism>
<comment type="caution">
    <text evidence="2">The sequence shown here is derived from an EMBL/GenBank/DDBJ whole genome shotgun (WGS) entry which is preliminary data.</text>
</comment>
<sequence>MFAFWGLQRKSSEKGNRLGEHHNDLKFGQRNKYRNKVIRNSKNLGNSTGWANFSDERDEHKQLFKLLPLYI</sequence>
<feature type="region of interest" description="Disordered" evidence="1">
    <location>
        <begin position="1"/>
        <end position="23"/>
    </location>
</feature>
<dbReference type="VEuPathDB" id="FungiDB:I7I52_02595"/>
<feature type="compositionally biased region" description="Basic and acidic residues" evidence="1">
    <location>
        <begin position="10"/>
        <end position="23"/>
    </location>
</feature>
<evidence type="ECO:0000256" key="1">
    <source>
        <dbReference type="SAM" id="MobiDB-lite"/>
    </source>
</evidence>
<protein>
    <submittedName>
        <fullName evidence="2">Uncharacterized protein</fullName>
    </submittedName>
</protein>
<name>A0A8H7Z8U2_AJECA</name>
<dbReference type="AlphaFoldDB" id="A0A8H7Z8U2"/>
<evidence type="ECO:0000313" key="2">
    <source>
        <dbReference type="EMBL" id="KAG5304313.1"/>
    </source>
</evidence>
<accession>A0A8H7Z8U2</accession>
<dbReference type="Proteomes" id="UP000670092">
    <property type="component" value="Unassembled WGS sequence"/>
</dbReference>
<dbReference type="EMBL" id="JAEVHI010000001">
    <property type="protein sequence ID" value="KAG5304313.1"/>
    <property type="molecule type" value="Genomic_DNA"/>
</dbReference>